<organism evidence="1">
    <name type="scientific">Eubacterium limosum</name>
    <dbReference type="NCBI Taxonomy" id="1736"/>
    <lineage>
        <taxon>Bacteria</taxon>
        <taxon>Bacillati</taxon>
        <taxon>Bacillota</taxon>
        <taxon>Clostridia</taxon>
        <taxon>Eubacteriales</taxon>
        <taxon>Eubacteriaceae</taxon>
        <taxon>Eubacterium</taxon>
    </lineage>
</organism>
<protein>
    <submittedName>
        <fullName evidence="1">Uncharacterized protein</fullName>
    </submittedName>
</protein>
<sequence>MIKEGHIHLDYKENSDPTLDLDADSMEEIVVMVGIILEKVGDLFSDDRASFDIYKDFMFGKIYSLDEGEHM</sequence>
<accession>A0A6N3FR60</accession>
<gene>
    <name evidence="1" type="ORF">ELLFYP34_00547</name>
</gene>
<name>A0A6N3FR60_EUBLI</name>
<reference evidence="1" key="1">
    <citation type="submission" date="2019-11" db="EMBL/GenBank/DDBJ databases">
        <authorList>
            <person name="Feng L."/>
        </authorList>
    </citation>
    <scope>NUCLEOTIDE SEQUENCE</scope>
    <source>
        <strain evidence="1">ElimosumLFYP34</strain>
    </source>
</reference>
<dbReference type="AlphaFoldDB" id="A0A6N3FR60"/>
<evidence type="ECO:0000313" key="1">
    <source>
        <dbReference type="EMBL" id="VYU54698.1"/>
    </source>
</evidence>
<dbReference type="EMBL" id="CACRTR010000012">
    <property type="protein sequence ID" value="VYU54698.1"/>
    <property type="molecule type" value="Genomic_DNA"/>
</dbReference>
<proteinExistence type="predicted"/>